<protein>
    <submittedName>
        <fullName evidence="1">Uncharacterized protein</fullName>
    </submittedName>
</protein>
<dbReference type="Proteomes" id="UP000078340">
    <property type="component" value="Unassembled WGS sequence"/>
</dbReference>
<accession>A0A179HUU6</accession>
<dbReference type="EMBL" id="LSBI01000002">
    <property type="protein sequence ID" value="OAQ93341.1"/>
    <property type="molecule type" value="Genomic_DNA"/>
</dbReference>
<comment type="caution">
    <text evidence="1">The sequence shown here is derived from an EMBL/GenBank/DDBJ whole genome shotgun (WGS) entry which is preliminary data.</text>
</comment>
<name>A0A179HUU6_PURLI</name>
<evidence type="ECO:0000313" key="2">
    <source>
        <dbReference type="Proteomes" id="UP000078340"/>
    </source>
</evidence>
<evidence type="ECO:0000313" key="1">
    <source>
        <dbReference type="EMBL" id="OAQ93341.1"/>
    </source>
</evidence>
<sequence length="104" mass="11540">MAFPLRWVVAEPPMKRRMPSRRLPLMFVSGRRGVSVALQTSEPTNRIAASRLALPCASWSLTPRNAQWRTATRRESSFDVLSLRGGAPTTGIVRRGRAEPTPSP</sequence>
<gene>
    <name evidence="1" type="ORF">VFPFJ_02502</name>
</gene>
<reference evidence="1 2" key="1">
    <citation type="submission" date="2016-02" db="EMBL/GenBank/DDBJ databases">
        <title>Biosynthesis of antibiotic leucinostatins and their inhibition on Phytophthora in bio-control Purpureocillium lilacinum.</title>
        <authorList>
            <person name="Wang G."/>
            <person name="Liu Z."/>
            <person name="Lin R."/>
            <person name="Li E."/>
            <person name="Mao Z."/>
            <person name="Ling J."/>
            <person name="Yin W."/>
            <person name="Xie B."/>
        </authorList>
    </citation>
    <scope>NUCLEOTIDE SEQUENCE [LARGE SCALE GENOMIC DNA]</scope>
    <source>
        <strain evidence="1">PLFJ-1</strain>
    </source>
</reference>
<organism evidence="1 2">
    <name type="scientific">Purpureocillium lilacinum</name>
    <name type="common">Paecilomyces lilacinus</name>
    <dbReference type="NCBI Taxonomy" id="33203"/>
    <lineage>
        <taxon>Eukaryota</taxon>
        <taxon>Fungi</taxon>
        <taxon>Dikarya</taxon>
        <taxon>Ascomycota</taxon>
        <taxon>Pezizomycotina</taxon>
        <taxon>Sordariomycetes</taxon>
        <taxon>Hypocreomycetidae</taxon>
        <taxon>Hypocreales</taxon>
        <taxon>Ophiocordycipitaceae</taxon>
        <taxon>Purpureocillium</taxon>
    </lineage>
</organism>
<proteinExistence type="predicted"/>
<dbReference type="AlphaFoldDB" id="A0A179HUU6"/>